<evidence type="ECO:0000256" key="7">
    <source>
        <dbReference type="ARBA" id="ARBA00023033"/>
    </source>
</evidence>
<evidence type="ECO:0000256" key="2">
    <source>
        <dbReference type="ARBA" id="ARBA00009881"/>
    </source>
</evidence>
<dbReference type="PANTHER" id="PTHR42747:SF3">
    <property type="entry name" value="NITRONATE MONOOXYGENASE-RELATED"/>
    <property type="match status" value="1"/>
</dbReference>
<dbReference type="Proteomes" id="UP000236379">
    <property type="component" value="Unassembled WGS sequence"/>
</dbReference>
<evidence type="ECO:0000256" key="5">
    <source>
        <dbReference type="ARBA" id="ARBA00022643"/>
    </source>
</evidence>
<dbReference type="Gene3D" id="3.20.20.70">
    <property type="entry name" value="Aldolase class I"/>
    <property type="match status" value="1"/>
</dbReference>
<dbReference type="EMBL" id="PPPD01000001">
    <property type="protein sequence ID" value="PNY82706.1"/>
    <property type="molecule type" value="Genomic_DNA"/>
</dbReference>
<evidence type="ECO:0000256" key="4">
    <source>
        <dbReference type="ARBA" id="ARBA00022630"/>
    </source>
</evidence>
<keyword evidence="4" id="KW-0285">Flavoprotein</keyword>
<keyword evidence="10" id="KW-0223">Dioxygenase</keyword>
<evidence type="ECO:0000256" key="3">
    <source>
        <dbReference type="ARBA" id="ARBA00022575"/>
    </source>
</evidence>
<keyword evidence="5" id="KW-0288">FMN</keyword>
<accession>A0A2K3V1P5</accession>
<proteinExistence type="inferred from homology"/>
<keyword evidence="6" id="KW-0560">Oxidoreductase</keyword>
<keyword evidence="3" id="KW-0216">Detoxification</keyword>
<dbReference type="CDD" id="cd04730">
    <property type="entry name" value="NPD_like"/>
    <property type="match status" value="1"/>
</dbReference>
<keyword evidence="11" id="KW-1185">Reference proteome</keyword>
<dbReference type="Pfam" id="PF03060">
    <property type="entry name" value="NMO"/>
    <property type="match status" value="1"/>
</dbReference>
<dbReference type="AlphaFoldDB" id="A0A2K3V1P5"/>
<keyword evidence="7" id="KW-0503">Monooxygenase</keyword>
<evidence type="ECO:0000313" key="11">
    <source>
        <dbReference type="Proteomes" id="UP000236379"/>
    </source>
</evidence>
<dbReference type="PANTHER" id="PTHR42747">
    <property type="entry name" value="NITRONATE MONOOXYGENASE-RELATED"/>
    <property type="match status" value="1"/>
</dbReference>
<comment type="caution">
    <text evidence="10">The sequence shown here is derived from an EMBL/GenBank/DDBJ whole genome shotgun (WGS) entry which is preliminary data.</text>
</comment>
<organism evidence="10 11">
    <name type="scientific">Deinococcus koreensis</name>
    <dbReference type="NCBI Taxonomy" id="2054903"/>
    <lineage>
        <taxon>Bacteria</taxon>
        <taxon>Thermotogati</taxon>
        <taxon>Deinococcota</taxon>
        <taxon>Deinococci</taxon>
        <taxon>Deinococcales</taxon>
        <taxon>Deinococcaceae</taxon>
        <taxon>Deinococcus</taxon>
    </lineage>
</organism>
<dbReference type="GO" id="GO:0009636">
    <property type="term" value="P:response to toxic substance"/>
    <property type="evidence" value="ECO:0007669"/>
    <property type="project" value="UniProtKB-KW"/>
</dbReference>
<dbReference type="GO" id="GO:0018580">
    <property type="term" value="F:nitronate monooxygenase activity"/>
    <property type="evidence" value="ECO:0007669"/>
    <property type="project" value="InterPro"/>
</dbReference>
<dbReference type="GO" id="GO:0051213">
    <property type="term" value="F:dioxygenase activity"/>
    <property type="evidence" value="ECO:0007669"/>
    <property type="project" value="UniProtKB-KW"/>
</dbReference>
<evidence type="ECO:0000313" key="10">
    <source>
        <dbReference type="EMBL" id="PNY82706.1"/>
    </source>
</evidence>
<comment type="catalytic activity">
    <reaction evidence="9">
        <text>3 propionate 3-nitronate + 3 O2 + H2O = 3 3-oxopropanoate + 2 nitrate + nitrite + H2O2 + 3 H(+)</text>
        <dbReference type="Rhea" id="RHEA:57332"/>
        <dbReference type="ChEBI" id="CHEBI:15377"/>
        <dbReference type="ChEBI" id="CHEBI:15378"/>
        <dbReference type="ChEBI" id="CHEBI:15379"/>
        <dbReference type="ChEBI" id="CHEBI:16240"/>
        <dbReference type="ChEBI" id="CHEBI:16301"/>
        <dbReference type="ChEBI" id="CHEBI:17632"/>
        <dbReference type="ChEBI" id="CHEBI:33190"/>
        <dbReference type="ChEBI" id="CHEBI:136067"/>
    </reaction>
</comment>
<evidence type="ECO:0000256" key="1">
    <source>
        <dbReference type="ARBA" id="ARBA00001917"/>
    </source>
</evidence>
<dbReference type="InterPro" id="IPR004136">
    <property type="entry name" value="NMO"/>
</dbReference>
<dbReference type="OrthoDB" id="9778912at2"/>
<evidence type="ECO:0000256" key="9">
    <source>
        <dbReference type="ARBA" id="ARBA00049401"/>
    </source>
</evidence>
<dbReference type="InterPro" id="IPR013785">
    <property type="entry name" value="Aldolase_TIM"/>
</dbReference>
<evidence type="ECO:0000256" key="8">
    <source>
        <dbReference type="ARBA" id="ARBA00031155"/>
    </source>
</evidence>
<comment type="cofactor">
    <cofactor evidence="1">
        <name>FMN</name>
        <dbReference type="ChEBI" id="CHEBI:58210"/>
    </cofactor>
</comment>
<evidence type="ECO:0000256" key="6">
    <source>
        <dbReference type="ARBA" id="ARBA00023002"/>
    </source>
</evidence>
<reference evidence="10 11" key="1">
    <citation type="submission" date="2018-01" db="EMBL/GenBank/DDBJ databases">
        <title>Deinococcus koreensis sp. nov., a radiation-resistant bacterium isolated from river water.</title>
        <authorList>
            <person name="Choi A."/>
        </authorList>
    </citation>
    <scope>NUCLEOTIDE SEQUENCE [LARGE SCALE GENOMIC DNA]</scope>
    <source>
        <strain evidence="10 11">SJW1-2</strain>
    </source>
</reference>
<dbReference type="SUPFAM" id="SSF51412">
    <property type="entry name" value="Inosine monophosphate dehydrogenase (IMPDH)"/>
    <property type="match status" value="1"/>
</dbReference>
<gene>
    <name evidence="10" type="ORF">CVO96_16300</name>
</gene>
<sequence length="331" mass="34598">MERLSLTRPLILAPMAGGVGTPALVAAVSRAGALGSLGAAYLSPAQIAKDVAEVRRLTHRPFAVNLFAPQPLPEVTPHQIGRAAAELAPFHVHLKLPPPSLPDAVQQDFGAQFGAVLEARPSVFSFAFGRLERGYLEALRERNILCIGTATSVPEARLLEEDGVDAVVVQGGAAGGHRGGWLQDELAPTLELVRRAAQVVRLPLIAAGGLMTRGDVQDVLDAGAELAQCGTAFLRATEAGTPGAYREALAGATGTTLTRNFSGRLARGLPNAITAGLHAPLPYPYQNALTRPLRAAAATTGRADCLSLWAGEGFRQSRDGPAAGILEELWP</sequence>
<name>A0A2K3V1P5_9DEIO</name>
<comment type="similarity">
    <text evidence="2">Belongs to the nitronate monooxygenase family. NMO class I subfamily.</text>
</comment>
<protein>
    <recommendedName>
        <fullName evidence="8">Propionate 3-nitronate monooxygenase</fullName>
    </recommendedName>
</protein>